<dbReference type="OrthoDB" id="2121828at2759"/>
<comment type="similarity">
    <text evidence="1">Belongs to the multicopper oxidase family.</text>
</comment>
<dbReference type="InterPro" id="IPR045087">
    <property type="entry name" value="Cu-oxidase_fam"/>
</dbReference>
<dbReference type="InterPro" id="IPR008972">
    <property type="entry name" value="Cupredoxin"/>
</dbReference>
<keyword evidence="4" id="KW-0560">Oxidoreductase</keyword>
<dbReference type="Pfam" id="PF07731">
    <property type="entry name" value="Cu-oxidase_2"/>
    <property type="match status" value="1"/>
</dbReference>
<keyword evidence="5" id="KW-0186">Copper</keyword>
<dbReference type="InterPro" id="IPR001117">
    <property type="entry name" value="Cu-oxidase_2nd"/>
</dbReference>
<proteinExistence type="inferred from homology"/>
<organism evidence="10 11">
    <name type="scientific">Coniella lustricola</name>
    <dbReference type="NCBI Taxonomy" id="2025994"/>
    <lineage>
        <taxon>Eukaryota</taxon>
        <taxon>Fungi</taxon>
        <taxon>Dikarya</taxon>
        <taxon>Ascomycota</taxon>
        <taxon>Pezizomycotina</taxon>
        <taxon>Sordariomycetes</taxon>
        <taxon>Sordariomycetidae</taxon>
        <taxon>Diaporthales</taxon>
        <taxon>Schizoparmaceae</taxon>
        <taxon>Coniella</taxon>
    </lineage>
</organism>
<dbReference type="PANTHER" id="PTHR11709">
    <property type="entry name" value="MULTI-COPPER OXIDASE"/>
    <property type="match status" value="1"/>
</dbReference>
<evidence type="ECO:0000313" key="11">
    <source>
        <dbReference type="Proteomes" id="UP000241462"/>
    </source>
</evidence>
<keyword evidence="11" id="KW-1185">Reference proteome</keyword>
<keyword evidence="6" id="KW-0325">Glycoprotein</keyword>
<dbReference type="AlphaFoldDB" id="A0A2T3A3P5"/>
<evidence type="ECO:0000256" key="2">
    <source>
        <dbReference type="ARBA" id="ARBA00022723"/>
    </source>
</evidence>
<keyword evidence="2" id="KW-0479">Metal-binding</keyword>
<dbReference type="PANTHER" id="PTHR11709:SF502">
    <property type="entry name" value="MULTICOPPER OXIDASE"/>
    <property type="match status" value="1"/>
</dbReference>
<evidence type="ECO:0000259" key="9">
    <source>
        <dbReference type="Pfam" id="PF07732"/>
    </source>
</evidence>
<dbReference type="CDD" id="cd13854">
    <property type="entry name" value="CuRO_1_MaLCC_like"/>
    <property type="match status" value="1"/>
</dbReference>
<dbReference type="Pfam" id="PF00394">
    <property type="entry name" value="Cu-oxidase"/>
    <property type="match status" value="1"/>
</dbReference>
<dbReference type="InterPro" id="IPR011706">
    <property type="entry name" value="Cu-oxidase_C"/>
</dbReference>
<keyword evidence="3" id="KW-0677">Repeat</keyword>
<evidence type="ECO:0000256" key="4">
    <source>
        <dbReference type="ARBA" id="ARBA00023002"/>
    </source>
</evidence>
<dbReference type="GO" id="GO:0005507">
    <property type="term" value="F:copper ion binding"/>
    <property type="evidence" value="ECO:0007669"/>
    <property type="project" value="InterPro"/>
</dbReference>
<dbReference type="Proteomes" id="UP000241462">
    <property type="component" value="Unassembled WGS sequence"/>
</dbReference>
<dbReference type="SUPFAM" id="SSF49503">
    <property type="entry name" value="Cupredoxins"/>
    <property type="match status" value="3"/>
</dbReference>
<dbReference type="InParanoid" id="A0A2T3A3P5"/>
<dbReference type="CDD" id="cd13901">
    <property type="entry name" value="CuRO_3_MaLCC_like"/>
    <property type="match status" value="1"/>
</dbReference>
<dbReference type="FunFam" id="2.60.40.420:FF:000021">
    <property type="entry name" value="Extracellular dihydrogeodin oxidase/laccase"/>
    <property type="match status" value="1"/>
</dbReference>
<dbReference type="EMBL" id="KZ678481">
    <property type="protein sequence ID" value="PSR82292.1"/>
    <property type="molecule type" value="Genomic_DNA"/>
</dbReference>
<name>A0A2T3A3P5_9PEZI</name>
<dbReference type="STRING" id="2025994.A0A2T3A3P5"/>
<dbReference type="CDD" id="cd13880">
    <property type="entry name" value="CuRO_2_MaLCC_like"/>
    <property type="match status" value="1"/>
</dbReference>
<dbReference type="FunFam" id="2.60.40.420:FF:000038">
    <property type="entry name" value="Extracellular dihydrogeodin oxidase/laccase"/>
    <property type="match status" value="1"/>
</dbReference>
<evidence type="ECO:0000259" key="7">
    <source>
        <dbReference type="Pfam" id="PF00394"/>
    </source>
</evidence>
<evidence type="ECO:0000256" key="6">
    <source>
        <dbReference type="ARBA" id="ARBA00023180"/>
    </source>
</evidence>
<sequence>MLHSYELGAVNLAKLRGMCARHECLSPFCINKGTLVCELSKDISQDFFHNKDLLCAQDFFHGQDFNFQVFSNCQAFFDKYFFFHKHFFFYSHVFYYLRVLLCRADDTKVLSISSFFHSWNIFSHWDIFGRFSYFHRPDYNLGTNQHTVSCINSASNRSCWGDYDISTNYYDVVPNTGVTREYWFNVENITAAPDGVERVVLAVNGSVPGPTIIADWGDEIVVHVTNNMANNGSTIHWHGIRQNYTNYMDGVPSVTQCPIAPGDTQTYKWRATQYGTSWYHSHFSVQAWDGVFGGILINGPATADYDEDLGHVFLNDWSHQTADVLALQATITGPPTLQNCLINGTNTWTADDGTVVGSRFETNFVAGTRYRMRLVNGAADTHFRFTIDNHTLEVIANDFVPINPYTTTDLSIGIGQRYDVIVTATETTGNFWIRAIPQESCSDNDNVDNILGILRYDSSSTADPTSTAYASLVDSCDDETATNLVPYLSMDVGSVTSEDDEAAELQFGTTIKWTMNAVSFVSEWEYPTVLAISEGNDTWTAAEHVWTLPNADEWVQMIIQTDFAQAHPIHLHGHDFWVLGSGTGAYANGTALQTVGTPRRDVAMLPAGGWLALAWKTDNPGAWIMHCHIAWHAAEGFALQLVEREPEINALQDNDYIADTCTNWNTYVATDGILQDDSGI</sequence>
<dbReference type="GO" id="GO:0016491">
    <property type="term" value="F:oxidoreductase activity"/>
    <property type="evidence" value="ECO:0007669"/>
    <property type="project" value="UniProtKB-KW"/>
</dbReference>
<dbReference type="Pfam" id="PF07732">
    <property type="entry name" value="Cu-oxidase_3"/>
    <property type="match status" value="1"/>
</dbReference>
<gene>
    <name evidence="10" type="ORF">BD289DRAFT_475259</name>
</gene>
<evidence type="ECO:0000313" key="10">
    <source>
        <dbReference type="EMBL" id="PSR82292.1"/>
    </source>
</evidence>
<dbReference type="InterPro" id="IPR011707">
    <property type="entry name" value="Cu-oxidase-like_N"/>
</dbReference>
<feature type="domain" description="Plastocyanin-like" evidence="8">
    <location>
        <begin position="531"/>
        <end position="645"/>
    </location>
</feature>
<evidence type="ECO:0000256" key="5">
    <source>
        <dbReference type="ARBA" id="ARBA00023008"/>
    </source>
</evidence>
<protein>
    <submittedName>
        <fullName evidence="10">Cupredoxin</fullName>
    </submittedName>
</protein>
<evidence type="ECO:0000259" key="8">
    <source>
        <dbReference type="Pfam" id="PF07731"/>
    </source>
</evidence>
<accession>A0A2T3A3P5</accession>
<reference evidence="10 11" key="1">
    <citation type="journal article" date="2018" name="Mycol. Prog.">
        <title>Coniella lustricola, a new species from submerged detritus.</title>
        <authorList>
            <person name="Raudabaugh D.B."/>
            <person name="Iturriaga T."/>
            <person name="Carver A."/>
            <person name="Mondo S."/>
            <person name="Pangilinan J."/>
            <person name="Lipzen A."/>
            <person name="He G."/>
            <person name="Amirebrahimi M."/>
            <person name="Grigoriev I.V."/>
            <person name="Miller A.N."/>
        </authorList>
    </citation>
    <scope>NUCLEOTIDE SEQUENCE [LARGE SCALE GENOMIC DNA]</scope>
    <source>
        <strain evidence="10 11">B22-T-1</strain>
    </source>
</reference>
<evidence type="ECO:0000256" key="3">
    <source>
        <dbReference type="ARBA" id="ARBA00022737"/>
    </source>
</evidence>
<dbReference type="Gene3D" id="2.60.40.420">
    <property type="entry name" value="Cupredoxins - blue copper proteins"/>
    <property type="match status" value="3"/>
</dbReference>
<evidence type="ECO:0000256" key="1">
    <source>
        <dbReference type="ARBA" id="ARBA00010609"/>
    </source>
</evidence>
<feature type="domain" description="Plastocyanin-like" evidence="9">
    <location>
        <begin position="186"/>
        <end position="300"/>
    </location>
</feature>
<feature type="domain" description="Plastocyanin-like" evidence="7">
    <location>
        <begin position="312"/>
        <end position="458"/>
    </location>
</feature>